<comment type="function">
    <text evidence="13">Essential component of the eNoSC (energy-dependent nucleolar silencing) complex, a complex that mediates silencing of rDNA in response to intracellular energy status and acts by recruiting histone-modifying enzymes. The eNoSC complex is able to sense the energy status of cell: upon glucose starvation, elevation of NAD(+)/NADP(+) ratio activates SIRT1, leading to histone H3 deacetylation followed by dimethylation of H3 at 'Lys-9' (H3K9me2) by SUV39H1 and the formation of silent chromatin in the rDNA locus. In the complex, RRP8 binds to H3K9me2 and probably acts as a methyltransferase. Its substrates are however unknown.</text>
</comment>
<feature type="compositionally biased region" description="Basic and acidic residues" evidence="16">
    <location>
        <begin position="279"/>
        <end position="329"/>
    </location>
</feature>
<dbReference type="EC" id="2.1.1.-" evidence="15"/>
<dbReference type="FunFam" id="3.40.50.150:FF:000068">
    <property type="entry name" value="Ribosomal RNA-processing protein 8"/>
    <property type="match status" value="1"/>
</dbReference>
<dbReference type="PANTHER" id="PTHR12787:SF0">
    <property type="entry name" value="RIBOSOMAL RNA-PROCESSING PROTEIN 8"/>
    <property type="match status" value="1"/>
</dbReference>
<dbReference type="GO" id="GO:0005730">
    <property type="term" value="C:nucleolus"/>
    <property type="evidence" value="ECO:0007669"/>
    <property type="project" value="UniProtKB-SubCell"/>
</dbReference>
<evidence type="ECO:0000313" key="18">
    <source>
        <dbReference type="Proteomes" id="UP000823561"/>
    </source>
</evidence>
<comment type="subunit">
    <text evidence="14">Component of the eNoSC complex, composed of SIRT1, SUV39H1 and RRP8.</text>
</comment>
<dbReference type="GO" id="GO:0006364">
    <property type="term" value="P:rRNA processing"/>
    <property type="evidence" value="ECO:0007669"/>
    <property type="project" value="UniProtKB-UniRule"/>
</dbReference>
<evidence type="ECO:0000256" key="11">
    <source>
        <dbReference type="ARBA" id="ARBA00023163"/>
    </source>
</evidence>
<keyword evidence="11" id="KW-0804">Transcription</keyword>
<dbReference type="GO" id="GO:0042149">
    <property type="term" value="P:cellular response to glucose starvation"/>
    <property type="evidence" value="ECO:0007669"/>
    <property type="project" value="TreeGrafter"/>
</dbReference>
<organism evidence="17 18">
    <name type="scientific">Alosa alosa</name>
    <name type="common">allis shad</name>
    <dbReference type="NCBI Taxonomy" id="278164"/>
    <lineage>
        <taxon>Eukaryota</taxon>
        <taxon>Metazoa</taxon>
        <taxon>Chordata</taxon>
        <taxon>Craniata</taxon>
        <taxon>Vertebrata</taxon>
        <taxon>Euteleostomi</taxon>
        <taxon>Actinopterygii</taxon>
        <taxon>Neopterygii</taxon>
        <taxon>Teleostei</taxon>
        <taxon>Clupei</taxon>
        <taxon>Clupeiformes</taxon>
        <taxon>Clupeoidei</taxon>
        <taxon>Clupeidae</taxon>
        <taxon>Alosa</taxon>
    </lineage>
</organism>
<evidence type="ECO:0000313" key="17">
    <source>
        <dbReference type="EMBL" id="KAG5269499.1"/>
    </source>
</evidence>
<gene>
    <name evidence="17" type="ORF">AALO_G00202730</name>
</gene>
<accession>A0AAV6G4D6</accession>
<dbReference type="Pfam" id="PF05148">
    <property type="entry name" value="Methyltransf_8"/>
    <property type="match status" value="1"/>
</dbReference>
<dbReference type="SUPFAM" id="SSF53335">
    <property type="entry name" value="S-adenosyl-L-methionine-dependent methyltransferases"/>
    <property type="match status" value="1"/>
</dbReference>
<name>A0AAV6G4D6_9TELE</name>
<feature type="region of interest" description="Disordered" evidence="16">
    <location>
        <begin position="49"/>
        <end position="339"/>
    </location>
</feature>
<evidence type="ECO:0000256" key="3">
    <source>
        <dbReference type="ARBA" id="ARBA00020203"/>
    </source>
</evidence>
<dbReference type="Gene3D" id="3.40.50.150">
    <property type="entry name" value="Vaccinia Virus protein VP39"/>
    <property type="match status" value="1"/>
</dbReference>
<evidence type="ECO:0000256" key="6">
    <source>
        <dbReference type="ARBA" id="ARBA00022603"/>
    </source>
</evidence>
<evidence type="ECO:0000256" key="10">
    <source>
        <dbReference type="ARBA" id="ARBA00023015"/>
    </source>
</evidence>
<feature type="compositionally biased region" description="Polar residues" evidence="16">
    <location>
        <begin position="242"/>
        <end position="252"/>
    </location>
</feature>
<keyword evidence="10" id="KW-0805">Transcription regulation</keyword>
<keyword evidence="8 15" id="KW-0949">S-adenosyl-L-methionine</keyword>
<dbReference type="InterPro" id="IPR029063">
    <property type="entry name" value="SAM-dependent_MTases_sf"/>
</dbReference>
<keyword evidence="9" id="KW-0156">Chromatin regulator</keyword>
<dbReference type="GO" id="GO:0032259">
    <property type="term" value="P:methylation"/>
    <property type="evidence" value="ECO:0007669"/>
    <property type="project" value="UniProtKB-KW"/>
</dbReference>
<dbReference type="PANTHER" id="PTHR12787">
    <property type="entry name" value="RIBOSOMAL RNA-PROCESSING PROTEIN 8"/>
    <property type="match status" value="1"/>
</dbReference>
<dbReference type="GO" id="GO:0005677">
    <property type="term" value="C:chromatin silencing complex"/>
    <property type="evidence" value="ECO:0007669"/>
    <property type="project" value="TreeGrafter"/>
</dbReference>
<dbReference type="FunFam" id="1.10.10.2150:FF:000001">
    <property type="entry name" value="Ribosomal RNA-processing protein 8"/>
    <property type="match status" value="1"/>
</dbReference>
<evidence type="ECO:0000256" key="13">
    <source>
        <dbReference type="ARBA" id="ARBA00057870"/>
    </source>
</evidence>
<feature type="compositionally biased region" description="Polar residues" evidence="16">
    <location>
        <begin position="261"/>
        <end position="276"/>
    </location>
</feature>
<keyword evidence="7 15" id="KW-0808">Transferase</keyword>
<evidence type="ECO:0000256" key="5">
    <source>
        <dbReference type="ARBA" id="ARBA00022552"/>
    </source>
</evidence>
<evidence type="ECO:0000256" key="16">
    <source>
        <dbReference type="SAM" id="MobiDB-lite"/>
    </source>
</evidence>
<dbReference type="Proteomes" id="UP000823561">
    <property type="component" value="Chromosome 15"/>
</dbReference>
<protein>
    <recommendedName>
        <fullName evidence="3 15">Ribosomal RNA-processing protein 8</fullName>
        <ecNumber evidence="15">2.1.1.-</ecNumber>
    </recommendedName>
</protein>
<dbReference type="EMBL" id="JADWDJ010000015">
    <property type="protein sequence ID" value="KAG5269499.1"/>
    <property type="molecule type" value="Genomic_DNA"/>
</dbReference>
<comment type="function">
    <text evidence="15">Probable methyltransferase required to silence rDNA.</text>
</comment>
<proteinExistence type="inferred from homology"/>
<feature type="compositionally biased region" description="Basic residues" evidence="16">
    <location>
        <begin position="159"/>
        <end position="175"/>
    </location>
</feature>
<dbReference type="GO" id="GO:0033553">
    <property type="term" value="C:rDNA heterochromatin"/>
    <property type="evidence" value="ECO:0007669"/>
    <property type="project" value="TreeGrafter"/>
</dbReference>
<feature type="compositionally biased region" description="Basic residues" evidence="16">
    <location>
        <begin position="222"/>
        <end position="239"/>
    </location>
</feature>
<evidence type="ECO:0000256" key="15">
    <source>
        <dbReference type="RuleBase" id="RU365074"/>
    </source>
</evidence>
<keyword evidence="18" id="KW-1185">Reference proteome</keyword>
<dbReference type="InterPro" id="IPR042036">
    <property type="entry name" value="RRP8_N"/>
</dbReference>
<dbReference type="GO" id="GO:0000183">
    <property type="term" value="P:rDNA heterochromatin formation"/>
    <property type="evidence" value="ECO:0007669"/>
    <property type="project" value="TreeGrafter"/>
</dbReference>
<feature type="compositionally biased region" description="Basic and acidic residues" evidence="16">
    <location>
        <begin position="103"/>
        <end position="113"/>
    </location>
</feature>
<comment type="caution">
    <text evidence="17">The sequence shown here is derived from an EMBL/GenBank/DDBJ whole genome shotgun (WGS) entry which is preliminary data.</text>
</comment>
<dbReference type="InterPro" id="IPR007823">
    <property type="entry name" value="RRP8"/>
</dbReference>
<feature type="compositionally biased region" description="Basic residues" evidence="16">
    <location>
        <begin position="77"/>
        <end position="93"/>
    </location>
</feature>
<dbReference type="GO" id="GO:0046015">
    <property type="term" value="P:regulation of transcription by glucose"/>
    <property type="evidence" value="ECO:0007669"/>
    <property type="project" value="TreeGrafter"/>
</dbReference>
<keyword evidence="6 15" id="KW-0489">Methyltransferase</keyword>
<reference evidence="17" key="1">
    <citation type="submission" date="2020-10" db="EMBL/GenBank/DDBJ databases">
        <title>Chromosome-scale genome assembly of the Allis shad, Alosa alosa.</title>
        <authorList>
            <person name="Margot Z."/>
            <person name="Christophe K."/>
            <person name="Cabau C."/>
            <person name="Louis A."/>
            <person name="Berthelot C."/>
            <person name="Parey E."/>
            <person name="Roest Crollius H."/>
            <person name="Montfort J."/>
            <person name="Robinson-Rechavi M."/>
            <person name="Bucao C."/>
            <person name="Bouchez O."/>
            <person name="Gislard M."/>
            <person name="Lluch J."/>
            <person name="Milhes M."/>
            <person name="Lampietro C."/>
            <person name="Lopez Roques C."/>
            <person name="Donnadieu C."/>
            <person name="Braasch I."/>
            <person name="Desvignes T."/>
            <person name="Postlethwait J."/>
            <person name="Bobe J."/>
            <person name="Guiguen Y."/>
        </authorList>
    </citation>
    <scope>NUCLEOTIDE SEQUENCE</scope>
    <source>
        <strain evidence="17">M-15738</strain>
        <tissue evidence="17">Blood</tissue>
    </source>
</reference>
<dbReference type="GO" id="GO:0008168">
    <property type="term" value="F:methyltransferase activity"/>
    <property type="evidence" value="ECO:0007669"/>
    <property type="project" value="UniProtKB-KW"/>
</dbReference>
<evidence type="ECO:0000256" key="12">
    <source>
        <dbReference type="ARBA" id="ARBA00023242"/>
    </source>
</evidence>
<keyword evidence="12 15" id="KW-0539">Nucleus</keyword>
<dbReference type="AlphaFoldDB" id="A0AAV6G4D6"/>
<evidence type="ECO:0000256" key="9">
    <source>
        <dbReference type="ARBA" id="ARBA00022853"/>
    </source>
</evidence>
<keyword evidence="5 15" id="KW-0698">rRNA processing</keyword>
<sequence>MFAEEEWNDTASAEPLTQCGITETDSIKEKVKLTAKAGKKKSLLRTLQTLGSAPDWSSCPAPKDSDSEAEKEAPTSHPKKKKKRIKKRKRGRLAKSQTEEGDGANHVEDDVPKVAKKRKLSPQVKVSNKISTKSVPTMEQMEDAQTDKGASSSIEKPLSRKQWKNRMKNKRKCKNKYQEKTHPLQVSTSETGQDRTGPVKGSEKKDTSNKPEQIEPCDTNKAKSKMSRKAEIKRKKLAAKKMSSSIPPSNTDEVLVPVDNLTDTSNITNDDSNENLIKSPEKAEPLKPSDKRKQKEKQMRADKLRHMLDSHRSEAKAKSAEDGEESTEKETEEEDVVNGEVQPLDRSAALRSKMEKRLEAARFRYINEVLYTTSSSEAKRMFKQDPKAFEVYHLGFTTQVQHWPENPVDAIISFIHQKPASLVVADFGCGDCKIARSVKNKVHSFDLAPTCDLVTVCDMANVPLGDSTVHIAVFCLSLMGTNLSDFLAEANRVLVMSGVLKIAEVASRFENVRGFVGALSSLGFKLTSKDTNNNYFYLFEFIKVANPPENTKKAGLTLRPCVYKKR</sequence>
<comment type="similarity">
    <text evidence="2 15">Belongs to the methyltransferase superfamily. RRP8 family.</text>
</comment>
<feature type="compositionally biased region" description="Polar residues" evidence="16">
    <location>
        <begin position="124"/>
        <end position="137"/>
    </location>
</feature>
<evidence type="ECO:0000256" key="2">
    <source>
        <dbReference type="ARBA" id="ARBA00006301"/>
    </source>
</evidence>
<evidence type="ECO:0000256" key="7">
    <source>
        <dbReference type="ARBA" id="ARBA00022679"/>
    </source>
</evidence>
<evidence type="ECO:0000256" key="14">
    <source>
        <dbReference type="ARBA" id="ARBA00062710"/>
    </source>
</evidence>
<feature type="compositionally biased region" description="Basic and acidic residues" evidence="16">
    <location>
        <begin position="201"/>
        <end position="221"/>
    </location>
</feature>
<feature type="compositionally biased region" description="Basic and acidic residues" evidence="16">
    <location>
        <begin position="63"/>
        <end position="74"/>
    </location>
</feature>
<evidence type="ECO:0000256" key="4">
    <source>
        <dbReference type="ARBA" id="ARBA00022491"/>
    </source>
</evidence>
<comment type="subcellular location">
    <subcellularLocation>
        <location evidence="1 15">Nucleus</location>
        <location evidence="1 15">Nucleolus</location>
    </subcellularLocation>
</comment>
<evidence type="ECO:0000256" key="1">
    <source>
        <dbReference type="ARBA" id="ARBA00004604"/>
    </source>
</evidence>
<evidence type="ECO:0000256" key="8">
    <source>
        <dbReference type="ARBA" id="ARBA00022691"/>
    </source>
</evidence>
<keyword evidence="4" id="KW-0678">Repressor</keyword>
<dbReference type="Gene3D" id="1.10.10.2150">
    <property type="entry name" value="Ribosomal RNA-processing protein 8, N-terminal domain"/>
    <property type="match status" value="1"/>
</dbReference>